<comment type="caution">
    <text evidence="1">The sequence shown here is derived from an EMBL/GenBank/DDBJ whole genome shotgun (WGS) entry which is preliminary data.</text>
</comment>
<keyword evidence="2" id="KW-1185">Reference proteome</keyword>
<accession>A0AAN9R9M5</accession>
<dbReference type="EMBL" id="JAYMYQ010000001">
    <property type="protein sequence ID" value="KAK7362929.1"/>
    <property type="molecule type" value="Genomic_DNA"/>
</dbReference>
<reference evidence="1 2" key="1">
    <citation type="submission" date="2024-01" db="EMBL/GenBank/DDBJ databases">
        <title>The genomes of 5 underutilized Papilionoideae crops provide insights into root nodulation and disease resistanc.</title>
        <authorList>
            <person name="Jiang F."/>
        </authorList>
    </citation>
    <scope>NUCLEOTIDE SEQUENCE [LARGE SCALE GENOMIC DNA]</scope>
    <source>
        <strain evidence="1">LVBAO_FW01</strain>
        <tissue evidence="1">Leaves</tissue>
    </source>
</reference>
<gene>
    <name evidence="1" type="ORF">VNO77_05054</name>
</gene>
<name>A0AAN9R9M5_CANGL</name>
<dbReference type="AlphaFoldDB" id="A0AAN9R9M5"/>
<sequence>MWEPTRNPSFLSLSFPVDRTAADLCHAIHSPSMQTISNEFHSYHSITSFGSLKKDLSLCACPVLFSNPPPSHKHLCNLI</sequence>
<proteinExistence type="predicted"/>
<evidence type="ECO:0000313" key="2">
    <source>
        <dbReference type="Proteomes" id="UP001367508"/>
    </source>
</evidence>
<organism evidence="1 2">
    <name type="scientific">Canavalia gladiata</name>
    <name type="common">Sword bean</name>
    <name type="synonym">Dolichos gladiatus</name>
    <dbReference type="NCBI Taxonomy" id="3824"/>
    <lineage>
        <taxon>Eukaryota</taxon>
        <taxon>Viridiplantae</taxon>
        <taxon>Streptophyta</taxon>
        <taxon>Embryophyta</taxon>
        <taxon>Tracheophyta</taxon>
        <taxon>Spermatophyta</taxon>
        <taxon>Magnoliopsida</taxon>
        <taxon>eudicotyledons</taxon>
        <taxon>Gunneridae</taxon>
        <taxon>Pentapetalae</taxon>
        <taxon>rosids</taxon>
        <taxon>fabids</taxon>
        <taxon>Fabales</taxon>
        <taxon>Fabaceae</taxon>
        <taxon>Papilionoideae</taxon>
        <taxon>50 kb inversion clade</taxon>
        <taxon>NPAAA clade</taxon>
        <taxon>indigoferoid/millettioid clade</taxon>
        <taxon>Phaseoleae</taxon>
        <taxon>Canavalia</taxon>
    </lineage>
</organism>
<protein>
    <submittedName>
        <fullName evidence="1">Uncharacterized protein</fullName>
    </submittedName>
</protein>
<dbReference type="Proteomes" id="UP001367508">
    <property type="component" value="Unassembled WGS sequence"/>
</dbReference>
<evidence type="ECO:0000313" key="1">
    <source>
        <dbReference type="EMBL" id="KAK7362929.1"/>
    </source>
</evidence>